<evidence type="ECO:0000256" key="3">
    <source>
        <dbReference type="ARBA" id="ARBA00022679"/>
    </source>
</evidence>
<dbReference type="GO" id="GO:0003677">
    <property type="term" value="F:DNA binding"/>
    <property type="evidence" value="ECO:0007669"/>
    <property type="project" value="InterPro"/>
</dbReference>
<proteinExistence type="predicted"/>
<dbReference type="GO" id="GO:1990077">
    <property type="term" value="C:primosome complex"/>
    <property type="evidence" value="ECO:0007669"/>
    <property type="project" value="UniProtKB-KW"/>
</dbReference>
<dbReference type="AlphaFoldDB" id="C6I139"/>
<keyword evidence="3" id="KW-0808">Transferase</keyword>
<dbReference type="GO" id="GO:0016779">
    <property type="term" value="F:nucleotidyltransferase activity"/>
    <property type="evidence" value="ECO:0007669"/>
    <property type="project" value="UniProtKB-KW"/>
</dbReference>
<reference evidence="8 9" key="1">
    <citation type="journal article" date="2009" name="Appl. Environ. Microbiol.">
        <title>Community genomic and proteomic analyses of chemoautotrophic iron-oxidizing "Leptospirillum rubarum" (Group II) and "Leptospirillum ferrodiazotrophum" (Group III) bacteria in acid mine drainage biofilms.</title>
        <authorList>
            <person name="Goltsman D.S."/>
            <person name="Denef V.J."/>
            <person name="Singer S.W."/>
            <person name="VerBerkmoes N.C."/>
            <person name="Lefsrud M."/>
            <person name="Mueller R.S."/>
            <person name="Dick G.J."/>
            <person name="Sun C.L."/>
            <person name="Wheeler K.E."/>
            <person name="Zemla A."/>
            <person name="Baker B.J."/>
            <person name="Hauser L."/>
            <person name="Land M."/>
            <person name="Shah M.B."/>
            <person name="Thelen M.P."/>
            <person name="Hettich R.L."/>
            <person name="Banfield J.F."/>
        </authorList>
    </citation>
    <scope>NUCLEOTIDE SEQUENCE [LARGE SCALE GENOMIC DNA]</scope>
</reference>
<dbReference type="SUPFAM" id="SSF57783">
    <property type="entry name" value="Zinc beta-ribbon"/>
    <property type="match status" value="1"/>
</dbReference>
<keyword evidence="6" id="KW-0804">Transcription</keyword>
<protein>
    <submittedName>
        <fullName evidence="8">Probable DNA primase</fullName>
    </submittedName>
</protein>
<dbReference type="InterPro" id="IPR034154">
    <property type="entry name" value="TOPRIM_DnaG/twinkle"/>
</dbReference>
<keyword evidence="1" id="KW-0240">DNA-directed RNA polymerase</keyword>
<evidence type="ECO:0000259" key="7">
    <source>
        <dbReference type="Pfam" id="PF13362"/>
    </source>
</evidence>
<name>C6I139_9BACT</name>
<dbReference type="Gene3D" id="3.90.580.10">
    <property type="entry name" value="Zinc finger, CHC2-type domain"/>
    <property type="match status" value="1"/>
</dbReference>
<dbReference type="GO" id="GO:0008270">
    <property type="term" value="F:zinc ion binding"/>
    <property type="evidence" value="ECO:0007669"/>
    <property type="project" value="InterPro"/>
</dbReference>
<keyword evidence="2" id="KW-0639">Primosome</keyword>
<evidence type="ECO:0000256" key="4">
    <source>
        <dbReference type="ARBA" id="ARBA00022695"/>
    </source>
</evidence>
<evidence type="ECO:0000313" key="8">
    <source>
        <dbReference type="EMBL" id="EES51428.1"/>
    </source>
</evidence>
<feature type="domain" description="Toprim" evidence="7">
    <location>
        <begin position="174"/>
        <end position="242"/>
    </location>
</feature>
<evidence type="ECO:0000256" key="5">
    <source>
        <dbReference type="ARBA" id="ARBA00022705"/>
    </source>
</evidence>
<keyword evidence="4" id="KW-0548">Nucleotidyltransferase</keyword>
<keyword evidence="9" id="KW-1185">Reference proteome</keyword>
<sequence>MQVDDILGRLEKIRKSGQGWIARCPAHDDSHPSLSIKFTESGRFLAFCHAGCTFEEILQALGLRKIAIIGYSEHVHVSREGPTMEQIEAQKKAIRLWKNSKSARLDHPYLIRKKIQPHHARQIGESLVIPMQDARGDLWNLQFIHPDGSKRFLMEGRTTSLFTVLGEPSEVGRIFISEGFATGATIHELTSKTVFVAFSDTNLPPVGHIVRRVFPRADIVIAADADPGGESYSERAAREINGSVAYARRA</sequence>
<dbReference type="Proteomes" id="UP000009374">
    <property type="component" value="Unassembled WGS sequence"/>
</dbReference>
<accession>C6I139</accession>
<dbReference type="InterPro" id="IPR006171">
    <property type="entry name" value="TOPRIM_dom"/>
</dbReference>
<gene>
    <name evidence="8" type="ORF">UBAL3_96270021</name>
</gene>
<dbReference type="CDD" id="cd01029">
    <property type="entry name" value="TOPRIM_primases"/>
    <property type="match status" value="1"/>
</dbReference>
<evidence type="ECO:0000256" key="6">
    <source>
        <dbReference type="ARBA" id="ARBA00023163"/>
    </source>
</evidence>
<organism evidence="8 9">
    <name type="scientific">Leptospirillum ferrodiazotrophum</name>
    <dbReference type="NCBI Taxonomy" id="412449"/>
    <lineage>
        <taxon>Bacteria</taxon>
        <taxon>Pseudomonadati</taxon>
        <taxon>Nitrospirota</taxon>
        <taxon>Nitrospiria</taxon>
        <taxon>Nitrospirales</taxon>
        <taxon>Nitrospiraceae</taxon>
        <taxon>Leptospirillum</taxon>
    </lineage>
</organism>
<keyword evidence="5" id="KW-0235">DNA replication</keyword>
<evidence type="ECO:0000313" key="9">
    <source>
        <dbReference type="Proteomes" id="UP000009374"/>
    </source>
</evidence>
<dbReference type="Pfam" id="PF13362">
    <property type="entry name" value="Toprim_3"/>
    <property type="match status" value="1"/>
</dbReference>
<dbReference type="InterPro" id="IPR036977">
    <property type="entry name" value="DNA_primase_Znf_CHC2"/>
</dbReference>
<dbReference type="GO" id="GO:0006269">
    <property type="term" value="P:DNA replication, synthesis of primer"/>
    <property type="evidence" value="ECO:0007669"/>
    <property type="project" value="UniProtKB-KW"/>
</dbReference>
<dbReference type="GO" id="GO:0000428">
    <property type="term" value="C:DNA-directed RNA polymerase complex"/>
    <property type="evidence" value="ECO:0007669"/>
    <property type="project" value="UniProtKB-KW"/>
</dbReference>
<evidence type="ECO:0000256" key="1">
    <source>
        <dbReference type="ARBA" id="ARBA00022478"/>
    </source>
</evidence>
<evidence type="ECO:0000256" key="2">
    <source>
        <dbReference type="ARBA" id="ARBA00022515"/>
    </source>
</evidence>
<dbReference type="EMBL" id="GG693891">
    <property type="protein sequence ID" value="EES51428.1"/>
    <property type="molecule type" value="Genomic_DNA"/>
</dbReference>